<keyword evidence="3" id="KW-1185">Reference proteome</keyword>
<dbReference type="EMBL" id="CCBB010000001">
    <property type="protein sequence ID" value="CDO05884.1"/>
    <property type="molecule type" value="Genomic_DNA"/>
</dbReference>
<dbReference type="RefSeq" id="WP_024452711.1">
    <property type="nucleotide sequence ID" value="NZ_CCBB010000001.1"/>
</dbReference>
<evidence type="ECO:0000259" key="1">
    <source>
        <dbReference type="Pfam" id="PF12680"/>
    </source>
</evidence>
<organism evidence="2 3">
    <name type="scientific">Mycolicibacterium cosmeticum</name>
    <dbReference type="NCBI Taxonomy" id="258533"/>
    <lineage>
        <taxon>Bacteria</taxon>
        <taxon>Bacillati</taxon>
        <taxon>Actinomycetota</taxon>
        <taxon>Actinomycetes</taxon>
        <taxon>Mycobacteriales</taxon>
        <taxon>Mycobacteriaceae</taxon>
        <taxon>Mycolicibacterium</taxon>
    </lineage>
</organism>
<feature type="domain" description="SnoaL-like" evidence="1">
    <location>
        <begin position="18"/>
        <end position="114"/>
    </location>
</feature>
<dbReference type="Proteomes" id="UP000028870">
    <property type="component" value="Unassembled WGS sequence"/>
</dbReference>
<reference evidence="2" key="1">
    <citation type="submission" date="2014-03" db="EMBL/GenBank/DDBJ databases">
        <title>Draft Genome Sequence of Mycobacterium cosmeticum DSM 44829.</title>
        <authorList>
            <person name="Croce O."/>
            <person name="Robert C."/>
            <person name="Raoult D."/>
            <person name="Drancourt M."/>
        </authorList>
    </citation>
    <scope>NUCLEOTIDE SEQUENCE [LARGE SCALE GENOMIC DNA]</scope>
    <source>
        <strain evidence="2">DSM 44829</strain>
    </source>
</reference>
<protein>
    <submittedName>
        <fullName evidence="2">SnoaL-like domain protein</fullName>
    </submittedName>
</protein>
<proteinExistence type="predicted"/>
<comment type="caution">
    <text evidence="2">The sequence shown here is derived from an EMBL/GenBank/DDBJ whole genome shotgun (WGS) entry which is preliminary data.</text>
</comment>
<accession>W9AJH3</accession>
<name>W9AJH3_MYCCO</name>
<dbReference type="STRING" id="258533.BN977_00660"/>
<sequence>MPFSDAEEPAAPGLLAAVTALRAAAQRADADAVAGLLATDVVFHSPMTSRIRFEGTEEVTALHRDIFAAIEGLSTSDPLTRDDTAAFTFTGSVRGLQLEAMNVVRVDQQGKIVEFTIYARPLPALAALFATLPPRVTTRRRGRARGVLVATVATPLSLAFRVADVFVPKLI</sequence>
<dbReference type="InterPro" id="IPR032710">
    <property type="entry name" value="NTF2-like_dom_sf"/>
</dbReference>
<dbReference type="InterPro" id="IPR037401">
    <property type="entry name" value="SnoaL-like"/>
</dbReference>
<reference evidence="2" key="2">
    <citation type="submission" date="2014-03" db="EMBL/GenBank/DDBJ databases">
        <authorList>
            <person name="Urmite Genomes"/>
        </authorList>
    </citation>
    <scope>NUCLEOTIDE SEQUENCE</scope>
    <source>
        <strain evidence="2">DSM 44829</strain>
    </source>
</reference>
<dbReference type="AlphaFoldDB" id="W9AJH3"/>
<evidence type="ECO:0000313" key="2">
    <source>
        <dbReference type="EMBL" id="CDO05884.1"/>
    </source>
</evidence>
<gene>
    <name evidence="2" type="ORF">BN977_00660</name>
</gene>
<evidence type="ECO:0000313" key="3">
    <source>
        <dbReference type="Proteomes" id="UP000028870"/>
    </source>
</evidence>
<dbReference type="Pfam" id="PF12680">
    <property type="entry name" value="SnoaL_2"/>
    <property type="match status" value="1"/>
</dbReference>
<dbReference type="Gene3D" id="3.10.450.50">
    <property type="match status" value="1"/>
</dbReference>
<dbReference type="SUPFAM" id="SSF54427">
    <property type="entry name" value="NTF2-like"/>
    <property type="match status" value="1"/>
</dbReference>